<dbReference type="AlphaFoldDB" id="A0A5Q5BNG4"/>
<evidence type="ECO:0000313" key="2">
    <source>
        <dbReference type="EMBL" id="ABG09884.1"/>
    </source>
</evidence>
<proteinExistence type="predicted"/>
<dbReference type="GO" id="GO:0006304">
    <property type="term" value="P:DNA modification"/>
    <property type="evidence" value="ECO:0007669"/>
    <property type="project" value="InterPro"/>
</dbReference>
<sequence>MTDLVSLVRYATGVEDELVPYGDRVREKYAAWLTQQEQAGVTFSDTERWWLDRMVSVIASSAGIRVEDLDDAPFIERGGTDGAIRDLGDRAAELIDELNAELTA</sequence>
<dbReference type="InterPro" id="IPR013670">
    <property type="entry name" value="EcoEI_R_C_dom"/>
</dbReference>
<accession>A0A5Q5BNG4</accession>
<dbReference type="GO" id="GO:0003824">
    <property type="term" value="F:catalytic activity"/>
    <property type="evidence" value="ECO:0007669"/>
    <property type="project" value="InterPro"/>
</dbReference>
<dbReference type="EMBL" id="CP000384">
    <property type="protein sequence ID" value="ABG09884.1"/>
    <property type="molecule type" value="Genomic_DNA"/>
</dbReference>
<protein>
    <submittedName>
        <fullName evidence="2">Type I site-specific deoxyribonuclease</fullName>
    </submittedName>
</protein>
<reference evidence="2" key="1">
    <citation type="submission" date="2006-06" db="EMBL/GenBank/DDBJ databases">
        <title>Complete sequence of chromosome of Mycobacterium sp. MCS.</title>
        <authorList>
            <consortium name="US DOE Joint Genome Institute"/>
            <person name="Copeland A."/>
            <person name="Lucas S."/>
            <person name="Lapidus A."/>
            <person name="Barry K."/>
            <person name="Detter J.C."/>
            <person name="Glavina del Rio T."/>
            <person name="Hammon N."/>
            <person name="Israni S."/>
            <person name="Dalin E."/>
            <person name="Tice H."/>
            <person name="Pitluck S."/>
            <person name="Martinez M."/>
            <person name="Schmutz J."/>
            <person name="Larimer F."/>
            <person name="Land M."/>
            <person name="Hauser L."/>
            <person name="Kyrpides N."/>
            <person name="Kim E."/>
            <person name="Miller C.D."/>
            <person name="Hughes J.E."/>
            <person name="Anderson A.J."/>
            <person name="Sims R.C."/>
            <person name="Richardson P."/>
        </authorList>
    </citation>
    <scope>NUCLEOTIDE SEQUENCE [LARGE SCALE GENOMIC DNA]</scope>
    <source>
        <strain evidence="2">MCS</strain>
    </source>
</reference>
<dbReference type="Pfam" id="PF08463">
    <property type="entry name" value="EcoEI_R_C"/>
    <property type="match status" value="1"/>
</dbReference>
<gene>
    <name evidence="2" type="ordered locus">Mmcs_3778</name>
</gene>
<evidence type="ECO:0000259" key="1">
    <source>
        <dbReference type="Pfam" id="PF08463"/>
    </source>
</evidence>
<organism evidence="2">
    <name type="scientific">Mycobacterium sp. (strain MCS)</name>
    <dbReference type="NCBI Taxonomy" id="164756"/>
    <lineage>
        <taxon>Bacteria</taxon>
        <taxon>Bacillati</taxon>
        <taxon>Actinomycetota</taxon>
        <taxon>Actinomycetes</taxon>
        <taxon>Mycobacteriales</taxon>
        <taxon>Mycobacteriaceae</taxon>
        <taxon>Mycobacterium</taxon>
    </lineage>
</organism>
<name>A0A5Q5BNG4_MYCSS</name>
<dbReference type="REBASE" id="13193">
    <property type="entry name" value="MspMCSORF3772P"/>
</dbReference>
<feature type="domain" description="EcoEI R protein C-terminal" evidence="1">
    <location>
        <begin position="2"/>
        <end position="102"/>
    </location>
</feature>
<dbReference type="KEGG" id="mmc:Mmcs_3778"/>
<dbReference type="GO" id="GO:0003677">
    <property type="term" value="F:DNA binding"/>
    <property type="evidence" value="ECO:0007669"/>
    <property type="project" value="InterPro"/>
</dbReference>